<evidence type="ECO:0000313" key="2">
    <source>
        <dbReference type="EMBL" id="EGO29784.1"/>
    </source>
</evidence>
<dbReference type="PROSITE" id="PS50174">
    <property type="entry name" value="G_PATCH"/>
    <property type="match status" value="1"/>
</dbReference>
<feature type="domain" description="G-patch" evidence="1">
    <location>
        <begin position="55"/>
        <end position="81"/>
    </location>
</feature>
<dbReference type="HOGENOM" id="CLU_2575314_0_0_1"/>
<gene>
    <name evidence="2" type="ORF">SERLADRAFT_458042</name>
</gene>
<dbReference type="EMBL" id="GL945429">
    <property type="protein sequence ID" value="EGO29784.1"/>
    <property type="molecule type" value="Genomic_DNA"/>
</dbReference>
<accession>F8NIM2</accession>
<dbReference type="Pfam" id="PF01585">
    <property type="entry name" value="G-patch"/>
    <property type="match status" value="1"/>
</dbReference>
<dbReference type="AlphaFoldDB" id="F8NIM2"/>
<reference evidence="2" key="1">
    <citation type="submission" date="2011-04" db="EMBL/GenBank/DDBJ databases">
        <title>Evolution of plant cell wall degrading machinery underlies the functional diversity of forest fungi.</title>
        <authorList>
            <consortium name="US DOE Joint Genome Institute (JGI-PGF)"/>
            <person name="Eastwood D.C."/>
            <person name="Floudas D."/>
            <person name="Binder M."/>
            <person name="Majcherczyk A."/>
            <person name="Schneider P."/>
            <person name="Aerts A."/>
            <person name="Asiegbu F.O."/>
            <person name="Baker S.E."/>
            <person name="Barry K."/>
            <person name="Bendiksby M."/>
            <person name="Blumentritt M."/>
            <person name="Coutinho P.M."/>
            <person name="Cullen D."/>
            <person name="Cullen D."/>
            <person name="Gathman A."/>
            <person name="Goodell B."/>
            <person name="Henrissat B."/>
            <person name="Ihrmark K."/>
            <person name="Kauserud H."/>
            <person name="Kohler A."/>
            <person name="LaButti K."/>
            <person name="Lapidus A."/>
            <person name="Lavin J.L."/>
            <person name="Lee Y.-H."/>
            <person name="Lindquist E."/>
            <person name="Lilly W."/>
            <person name="Lucas S."/>
            <person name="Morin E."/>
            <person name="Murat C."/>
            <person name="Oguiza J.A."/>
            <person name="Park J."/>
            <person name="Pisabarro A.G."/>
            <person name="Riley R."/>
            <person name="Rosling A."/>
            <person name="Salamov A."/>
            <person name="Schmidt O."/>
            <person name="Schmutz J."/>
            <person name="Skrede I."/>
            <person name="Stenlid J."/>
            <person name="Wiebenga A."/>
            <person name="Xie X."/>
            <person name="Kues U."/>
            <person name="Hibbett D.S."/>
            <person name="Hoffmeister D."/>
            <person name="Hogberg N."/>
            <person name="Martin F."/>
            <person name="Grigoriev I.V."/>
            <person name="Watkinson S.C."/>
        </authorList>
    </citation>
    <scope>NUCLEOTIDE SEQUENCE</scope>
    <source>
        <strain evidence="2">S7.9</strain>
    </source>
</reference>
<name>F8NIM2_SERL9</name>
<evidence type="ECO:0000259" key="1">
    <source>
        <dbReference type="PROSITE" id="PS50174"/>
    </source>
</evidence>
<dbReference type="KEGG" id="sla:SERLADRAFT_458042"/>
<organism>
    <name type="scientific">Serpula lacrymans var. lacrymans (strain S7.9)</name>
    <name type="common">Dry rot fungus</name>
    <dbReference type="NCBI Taxonomy" id="578457"/>
    <lineage>
        <taxon>Eukaryota</taxon>
        <taxon>Fungi</taxon>
        <taxon>Dikarya</taxon>
        <taxon>Basidiomycota</taxon>
        <taxon>Agaricomycotina</taxon>
        <taxon>Agaricomycetes</taxon>
        <taxon>Agaricomycetidae</taxon>
        <taxon>Boletales</taxon>
        <taxon>Coniophorineae</taxon>
        <taxon>Serpulaceae</taxon>
        <taxon>Serpula</taxon>
    </lineage>
</organism>
<proteinExistence type="predicted"/>
<dbReference type="GeneID" id="18817631"/>
<dbReference type="Proteomes" id="UP000008064">
    <property type="component" value="Unassembled WGS sequence"/>
</dbReference>
<sequence>MTAQGVGSKSSPIIISDDEEEETIVEQQLQITRVHAEVITQEYKNTSSGATSEYAGNIGYKMLLGMGYSPGHGLGRGLDGE</sequence>
<protein>
    <recommendedName>
        <fullName evidence="1">G-patch domain-containing protein</fullName>
    </recommendedName>
</protein>
<dbReference type="InterPro" id="IPR000467">
    <property type="entry name" value="G_patch_dom"/>
</dbReference>
<dbReference type="OrthoDB" id="2804702at2759"/>
<dbReference type="GO" id="GO:0003676">
    <property type="term" value="F:nucleic acid binding"/>
    <property type="evidence" value="ECO:0007669"/>
    <property type="project" value="InterPro"/>
</dbReference>
<dbReference type="RefSeq" id="XP_007314026.1">
    <property type="nucleotide sequence ID" value="XM_007313964.1"/>
</dbReference>